<dbReference type="PANTHER" id="PTHR31756:SF3">
    <property type="entry name" value="PYRUVATE, PHOSPHATE DIKINASE REGULATORY PROTEIN 1, CHLOROPLASTIC"/>
    <property type="match status" value="1"/>
</dbReference>
<evidence type="ECO:0000256" key="4">
    <source>
        <dbReference type="ARBA" id="ARBA00022777"/>
    </source>
</evidence>
<organism evidence="6 7">
    <name type="scientific">Paenibacillus baimaensis</name>
    <dbReference type="NCBI Taxonomy" id="2982185"/>
    <lineage>
        <taxon>Bacteria</taxon>
        <taxon>Bacillati</taxon>
        <taxon>Bacillota</taxon>
        <taxon>Bacilli</taxon>
        <taxon>Bacillales</taxon>
        <taxon>Paenibacillaceae</taxon>
        <taxon>Paenibacillus</taxon>
    </lineage>
</organism>
<dbReference type="RefSeq" id="WP_076236260.1">
    <property type="nucleotide sequence ID" value="NZ_JAOQIO010000005.1"/>
</dbReference>
<dbReference type="HAMAP" id="MF_00921">
    <property type="entry name" value="PDRP"/>
    <property type="match status" value="1"/>
</dbReference>
<accession>A0ABT2U7S7</accession>
<reference evidence="6 7" key="1">
    <citation type="submission" date="2022-09" db="EMBL/GenBank/DDBJ databases">
        <authorList>
            <person name="Han X.L."/>
            <person name="Wang Q."/>
            <person name="Lu T."/>
        </authorList>
    </citation>
    <scope>NUCLEOTIDE SEQUENCE [LARGE SCALE GENOMIC DNA]</scope>
    <source>
        <strain evidence="6 7">WQ 127069</strain>
    </source>
</reference>
<dbReference type="InterPro" id="IPR005177">
    <property type="entry name" value="Kinase-pyrophosphorylase"/>
</dbReference>
<evidence type="ECO:0000313" key="6">
    <source>
        <dbReference type="EMBL" id="MCU6790679.1"/>
    </source>
</evidence>
<dbReference type="GO" id="GO:0016301">
    <property type="term" value="F:kinase activity"/>
    <property type="evidence" value="ECO:0007669"/>
    <property type="project" value="UniProtKB-KW"/>
</dbReference>
<keyword evidence="7" id="KW-1185">Reference proteome</keyword>
<evidence type="ECO:0000256" key="5">
    <source>
        <dbReference type="HAMAP-Rule" id="MF_00921"/>
    </source>
</evidence>
<protein>
    <recommendedName>
        <fullName evidence="5">Putative pyruvate, phosphate dikinase regulatory protein</fullName>
        <shortName evidence="5">PPDK regulatory protein</shortName>
        <ecNumber evidence="5">2.7.11.32</ecNumber>
        <ecNumber evidence="5">2.7.4.27</ecNumber>
    </recommendedName>
</protein>
<dbReference type="NCBIfam" id="NF003742">
    <property type="entry name" value="PRK05339.1"/>
    <property type="match status" value="1"/>
</dbReference>
<evidence type="ECO:0000256" key="3">
    <source>
        <dbReference type="ARBA" id="ARBA00022741"/>
    </source>
</evidence>
<dbReference type="EC" id="2.7.4.27" evidence="5"/>
<evidence type="ECO:0000256" key="1">
    <source>
        <dbReference type="ARBA" id="ARBA00022527"/>
    </source>
</evidence>
<comment type="function">
    <text evidence="5">Bifunctional serine/threonine kinase and phosphorylase involved in the regulation of the pyruvate, phosphate dikinase (PPDK) by catalyzing its phosphorylation/dephosphorylation.</text>
</comment>
<dbReference type="PANTHER" id="PTHR31756">
    <property type="entry name" value="PYRUVATE, PHOSPHATE DIKINASE REGULATORY PROTEIN 1, CHLOROPLASTIC"/>
    <property type="match status" value="1"/>
</dbReference>
<comment type="similarity">
    <text evidence="5">Belongs to the pyruvate, phosphate/water dikinase regulatory protein family. PDRP subfamily.</text>
</comment>
<comment type="catalytic activity">
    <reaction evidence="5">
        <text>N(tele)-phospho-L-histidyl/L-threonyl-[pyruvate, phosphate dikinase] + ADP = N(tele)-phospho-L-histidyl/O-phospho-L-threonyl-[pyruvate, phosphate dikinase] + AMP + H(+)</text>
        <dbReference type="Rhea" id="RHEA:43692"/>
        <dbReference type="Rhea" id="RHEA-COMP:10650"/>
        <dbReference type="Rhea" id="RHEA-COMP:10651"/>
        <dbReference type="ChEBI" id="CHEBI:15378"/>
        <dbReference type="ChEBI" id="CHEBI:30013"/>
        <dbReference type="ChEBI" id="CHEBI:61977"/>
        <dbReference type="ChEBI" id="CHEBI:83586"/>
        <dbReference type="ChEBI" id="CHEBI:456215"/>
        <dbReference type="ChEBI" id="CHEBI:456216"/>
        <dbReference type="EC" id="2.7.11.32"/>
    </reaction>
</comment>
<gene>
    <name evidence="6" type="ORF">OB236_00945</name>
</gene>
<dbReference type="InterPro" id="IPR026565">
    <property type="entry name" value="PPDK_reg"/>
</dbReference>
<name>A0ABT2U7S7_9BACL</name>
<evidence type="ECO:0000256" key="2">
    <source>
        <dbReference type="ARBA" id="ARBA00022679"/>
    </source>
</evidence>
<dbReference type="Pfam" id="PF03618">
    <property type="entry name" value="Kinase-PPPase"/>
    <property type="match status" value="1"/>
</dbReference>
<dbReference type="EC" id="2.7.11.32" evidence="5"/>
<proteinExistence type="inferred from homology"/>
<dbReference type="Proteomes" id="UP001652445">
    <property type="component" value="Unassembled WGS sequence"/>
</dbReference>
<evidence type="ECO:0000313" key="7">
    <source>
        <dbReference type="Proteomes" id="UP001652445"/>
    </source>
</evidence>
<keyword evidence="1 5" id="KW-0723">Serine/threonine-protein kinase</keyword>
<keyword evidence="2 5" id="KW-0808">Transferase</keyword>
<dbReference type="EMBL" id="JAOQIO010000005">
    <property type="protein sequence ID" value="MCU6790679.1"/>
    <property type="molecule type" value="Genomic_DNA"/>
</dbReference>
<sequence length="268" mass="30146">MTDDRHYEITICSDSVGETAEAVVKATMRQFDAHQVTTKRIGHIKHEDEIRVIMEAAAKRGGFVAYTLVQPELREMMKEEAIRLGVRAIDIMGPMMEAFIDTFNDSPKRKPGLQHEMDDDYFRRVEAIEFTVKCDDGRDTSSLLKADIILIGVSRTSKTPLSIFLAHKGHKVTNLPLVPEVKPPKELFMLHGRRIIGLIMDPDKLLKIRTERLKAVGLPDGAKYAALDRIVEELEYAQVIMKQLGCPVINVTDKAIEETAGIILGYMS</sequence>
<keyword evidence="3 5" id="KW-0547">Nucleotide-binding</keyword>
<keyword evidence="4 5" id="KW-0418">Kinase</keyword>
<comment type="catalytic activity">
    <reaction evidence="5">
        <text>N(tele)-phospho-L-histidyl/O-phospho-L-threonyl-[pyruvate, phosphate dikinase] + phosphate + H(+) = N(tele)-phospho-L-histidyl/L-threonyl-[pyruvate, phosphate dikinase] + diphosphate</text>
        <dbReference type="Rhea" id="RHEA:43696"/>
        <dbReference type="Rhea" id="RHEA-COMP:10650"/>
        <dbReference type="Rhea" id="RHEA-COMP:10651"/>
        <dbReference type="ChEBI" id="CHEBI:15378"/>
        <dbReference type="ChEBI" id="CHEBI:30013"/>
        <dbReference type="ChEBI" id="CHEBI:33019"/>
        <dbReference type="ChEBI" id="CHEBI:43474"/>
        <dbReference type="ChEBI" id="CHEBI:61977"/>
        <dbReference type="ChEBI" id="CHEBI:83586"/>
        <dbReference type="EC" id="2.7.4.27"/>
    </reaction>
</comment>
<feature type="binding site" evidence="5">
    <location>
        <begin position="152"/>
        <end position="159"/>
    </location>
    <ligand>
        <name>ADP</name>
        <dbReference type="ChEBI" id="CHEBI:456216"/>
    </ligand>
</feature>
<comment type="caution">
    <text evidence="6">The sequence shown here is derived from an EMBL/GenBank/DDBJ whole genome shotgun (WGS) entry which is preliminary data.</text>
</comment>